<proteinExistence type="predicted"/>
<comment type="caution">
    <text evidence="5">The sequence shown here is derived from an EMBL/GenBank/DDBJ whole genome shotgun (WGS) entry which is preliminary data.</text>
</comment>
<name>A0ABT5AIU5_9CYAN</name>
<feature type="signal peptide" evidence="3">
    <location>
        <begin position="1"/>
        <end position="23"/>
    </location>
</feature>
<dbReference type="SUPFAM" id="SSF56925">
    <property type="entry name" value="OMPA-like"/>
    <property type="match status" value="1"/>
</dbReference>
<evidence type="ECO:0000256" key="3">
    <source>
        <dbReference type="SAM" id="SignalP"/>
    </source>
</evidence>
<keyword evidence="6" id="KW-1185">Reference proteome</keyword>
<keyword evidence="5" id="KW-0378">Hydrolase</keyword>
<evidence type="ECO:0000313" key="6">
    <source>
        <dbReference type="Proteomes" id="UP001211249"/>
    </source>
</evidence>
<evidence type="ECO:0000313" key="5">
    <source>
        <dbReference type="EMBL" id="MDB9536330.1"/>
    </source>
</evidence>
<sequence length="256" mass="27508">MNKHKCFLGLAILATLVTTPAQAESVSRKAADLMAQNSNSTDSVNQNTNNTQPVNTPASIYKDSDTDSNLPASNYFYLGGSVGSASPGNDVKFSSFFNDKFSLALDSTSQWNIAGGYQRGNYRSEAEISYSSFGINNASINTRSFPYSGHVSTTSILGNIYWDIPTGSKFRPYLGAGLGAGIISGKIKYQGQEVDLGTGSSFAYQGKVGLQYELVRKGNAFVEFKYLGIGTYQNDAGRDVTPPNSYGVNVGYRQGF</sequence>
<protein>
    <submittedName>
        <fullName evidence="5">Acyloxyacyl hydrolase</fullName>
    </submittedName>
</protein>
<keyword evidence="1 3" id="KW-0732">Signal</keyword>
<feature type="domain" description="Outer membrane protein beta-barrel" evidence="4">
    <location>
        <begin position="75"/>
        <end position="253"/>
    </location>
</feature>
<evidence type="ECO:0000256" key="1">
    <source>
        <dbReference type="ARBA" id="ARBA00022729"/>
    </source>
</evidence>
<accession>A0ABT5AIU5</accession>
<reference evidence="5 6" key="1">
    <citation type="submission" date="2023-01" db="EMBL/GenBank/DDBJ databases">
        <title>Genomes from the Australian National Cyanobacteria Reference Collection.</title>
        <authorList>
            <person name="Willis A."/>
            <person name="Lee E.M.F."/>
        </authorList>
    </citation>
    <scope>NUCLEOTIDE SEQUENCE [LARGE SCALE GENOMIC DNA]</scope>
    <source>
        <strain evidence="5 6">CS-1226</strain>
    </source>
</reference>
<feature type="region of interest" description="Disordered" evidence="2">
    <location>
        <begin position="37"/>
        <end position="62"/>
    </location>
</feature>
<organism evidence="5 6">
    <name type="scientific">Dolichospermum planctonicum CS-1226</name>
    <dbReference type="NCBI Taxonomy" id="3021751"/>
    <lineage>
        <taxon>Bacteria</taxon>
        <taxon>Bacillati</taxon>
        <taxon>Cyanobacteriota</taxon>
        <taxon>Cyanophyceae</taxon>
        <taxon>Nostocales</taxon>
        <taxon>Aphanizomenonaceae</taxon>
        <taxon>Dolichospermum</taxon>
        <taxon>Dolichospermum planctonicum</taxon>
    </lineage>
</organism>
<dbReference type="RefSeq" id="WP_271796149.1">
    <property type="nucleotide sequence ID" value="NZ_JAQMUC010000061.1"/>
</dbReference>
<gene>
    <name evidence="5" type="ORF">PN451_10920</name>
</gene>
<dbReference type="Gene3D" id="2.40.160.20">
    <property type="match status" value="1"/>
</dbReference>
<dbReference type="EMBL" id="JAQMUC010000061">
    <property type="protein sequence ID" value="MDB9536330.1"/>
    <property type="molecule type" value="Genomic_DNA"/>
</dbReference>
<evidence type="ECO:0000259" key="4">
    <source>
        <dbReference type="Pfam" id="PF13505"/>
    </source>
</evidence>
<feature type="chain" id="PRO_5045682440" evidence="3">
    <location>
        <begin position="24"/>
        <end position="256"/>
    </location>
</feature>
<dbReference type="Proteomes" id="UP001211249">
    <property type="component" value="Unassembled WGS sequence"/>
</dbReference>
<dbReference type="InterPro" id="IPR027385">
    <property type="entry name" value="Beta-barrel_OMP"/>
</dbReference>
<dbReference type="Pfam" id="PF13505">
    <property type="entry name" value="OMP_b-brl"/>
    <property type="match status" value="1"/>
</dbReference>
<dbReference type="InterPro" id="IPR011250">
    <property type="entry name" value="OMP/PagP_B-barrel"/>
</dbReference>
<dbReference type="GO" id="GO:0016787">
    <property type="term" value="F:hydrolase activity"/>
    <property type="evidence" value="ECO:0007669"/>
    <property type="project" value="UniProtKB-KW"/>
</dbReference>
<feature type="compositionally biased region" description="Low complexity" evidence="2">
    <location>
        <begin position="44"/>
        <end position="57"/>
    </location>
</feature>
<evidence type="ECO:0000256" key="2">
    <source>
        <dbReference type="SAM" id="MobiDB-lite"/>
    </source>
</evidence>